<reference evidence="3 4" key="2">
    <citation type="submission" date="2020-03" db="EMBL/GenBank/DDBJ databases">
        <authorList>
            <person name="Ichikawa N."/>
            <person name="Kimura A."/>
            <person name="Kitahashi Y."/>
            <person name="Uohara A."/>
        </authorList>
    </citation>
    <scope>NUCLEOTIDE SEQUENCE [LARGE SCALE GENOMIC DNA]</scope>
    <source>
        <strain evidence="3 4">NBRC 108639</strain>
    </source>
</reference>
<dbReference type="InterPro" id="IPR011010">
    <property type="entry name" value="DNA_brk_join_enz"/>
</dbReference>
<dbReference type="SUPFAM" id="SSF56349">
    <property type="entry name" value="DNA breaking-rejoining enzymes"/>
    <property type="match status" value="1"/>
</dbReference>
<keyword evidence="4" id="KW-1185">Reference proteome</keyword>
<dbReference type="InterPro" id="IPR002104">
    <property type="entry name" value="Integrase_catalytic"/>
</dbReference>
<dbReference type="EMBL" id="BLPF01000002">
    <property type="protein sequence ID" value="GFJ81846.1"/>
    <property type="molecule type" value="Genomic_DNA"/>
</dbReference>
<dbReference type="AlphaFoldDB" id="A0A6V8KIP6"/>
<feature type="domain" description="Tyr recombinase" evidence="2">
    <location>
        <begin position="1"/>
        <end position="110"/>
    </location>
</feature>
<organism evidence="3 4">
    <name type="scientific">Phytohabitans houttuyneae</name>
    <dbReference type="NCBI Taxonomy" id="1076126"/>
    <lineage>
        <taxon>Bacteria</taxon>
        <taxon>Bacillati</taxon>
        <taxon>Actinomycetota</taxon>
        <taxon>Actinomycetes</taxon>
        <taxon>Micromonosporales</taxon>
        <taxon>Micromonosporaceae</taxon>
    </lineage>
</organism>
<evidence type="ECO:0000313" key="3">
    <source>
        <dbReference type="EMBL" id="GFJ81846.1"/>
    </source>
</evidence>
<evidence type="ECO:0000259" key="2">
    <source>
        <dbReference type="PROSITE" id="PS51898"/>
    </source>
</evidence>
<evidence type="ECO:0000313" key="4">
    <source>
        <dbReference type="Proteomes" id="UP000482800"/>
    </source>
</evidence>
<protein>
    <recommendedName>
        <fullName evidence="2">Tyr recombinase domain-containing protein</fullName>
    </recommendedName>
</protein>
<dbReference type="Pfam" id="PF00589">
    <property type="entry name" value="Phage_integrase"/>
    <property type="match status" value="1"/>
</dbReference>
<dbReference type="InterPro" id="IPR013762">
    <property type="entry name" value="Integrase-like_cat_sf"/>
</dbReference>
<dbReference type="Proteomes" id="UP000482800">
    <property type="component" value="Unassembled WGS sequence"/>
</dbReference>
<dbReference type="GO" id="GO:0006310">
    <property type="term" value="P:DNA recombination"/>
    <property type="evidence" value="ECO:0007669"/>
    <property type="project" value="UniProtKB-KW"/>
</dbReference>
<dbReference type="PROSITE" id="PS51898">
    <property type="entry name" value="TYR_RECOMBINASE"/>
    <property type="match status" value="1"/>
</dbReference>
<comment type="caution">
    <text evidence="3">The sequence shown here is derived from an EMBL/GenBank/DDBJ whole genome shotgun (WGS) entry which is preliminary data.</text>
</comment>
<keyword evidence="1" id="KW-0233">DNA recombination</keyword>
<gene>
    <name evidence="3" type="ORF">Phou_060260</name>
</gene>
<name>A0A6V8KIP6_9ACTN</name>
<dbReference type="GO" id="GO:0003677">
    <property type="term" value="F:DNA binding"/>
    <property type="evidence" value="ECO:0007669"/>
    <property type="project" value="InterPro"/>
</dbReference>
<sequence length="131" mass="14640">MLREHQRRQYALVKAAGRSWHSDDYVFTLADGRPVRPDWLTHRLHHLVATFGLPPIRFHDLRQGAAILALAAHVDMKIVQHMLGHANFAFTANTYTTVLTEVAHTAAEATAHLVLEALRPRPDRPAVEGAA</sequence>
<evidence type="ECO:0000256" key="1">
    <source>
        <dbReference type="ARBA" id="ARBA00023172"/>
    </source>
</evidence>
<dbReference type="GO" id="GO:0015074">
    <property type="term" value="P:DNA integration"/>
    <property type="evidence" value="ECO:0007669"/>
    <property type="project" value="InterPro"/>
</dbReference>
<accession>A0A6V8KIP6</accession>
<dbReference type="Gene3D" id="1.10.443.10">
    <property type="entry name" value="Intergrase catalytic core"/>
    <property type="match status" value="1"/>
</dbReference>
<reference evidence="3 4" key="1">
    <citation type="submission" date="2020-03" db="EMBL/GenBank/DDBJ databases">
        <title>Whole genome shotgun sequence of Phytohabitans houttuyneae NBRC 108639.</title>
        <authorList>
            <person name="Komaki H."/>
            <person name="Tamura T."/>
        </authorList>
    </citation>
    <scope>NUCLEOTIDE SEQUENCE [LARGE SCALE GENOMIC DNA]</scope>
    <source>
        <strain evidence="3 4">NBRC 108639</strain>
    </source>
</reference>
<proteinExistence type="predicted"/>